<dbReference type="STRING" id="5364.A0A5C3NIG2"/>
<sequence>MLPRLFQAFLVLSPPSALACKCTYQSLCWPNADVFASLATRLSQPLTYPRPPESACYPINDQSGDCAEIQAGSLNATWRADQIGSMQSINFETYIDTNRSVIEACYLNTTLGAPCEQGSVPVVGVDARTTQDVIEAVIFAGTNNLKVVIKNTGHDYLGRSTARGSFLIWTHNMKDITYDDDFSPSGAPPGDTYEAITLGAGVQWHEAYSAANEHNRILVGGLTHGGSVGAAGGWILGGGHSALSPSYGLGVDNVLQFTIVTSDGEHLTVSSYSHPDLFWALRGGGGGTFGVVTSVTYRTHLSVPAVAAVFSANTTNSSTMAKMLGEYARMSPALVDQGWGGYGTNSQGSFQFLHVAPNASLASANDSYASFFDFARSLSEDGLDVQAAYTQSYSTYYEWYQTWFSTGEPVGPGMNILLGSRLLPRVVVEVNYTHVGETLANLGIWTQWVLVAGGAVSKVDPEATGLNPAWRTALAELVTAVEWPEGSTIADINDQHTALTQKVSVLEGLAPGSGAYLNEASPDEDNWQWTFFGSHYDRLKEIKGRYDAAGMFVVAKGVGSEDWDKEQICPA</sequence>
<dbReference type="PROSITE" id="PS51387">
    <property type="entry name" value="FAD_PCMH"/>
    <property type="match status" value="1"/>
</dbReference>
<organism evidence="5 6">
    <name type="scientific">Heliocybe sulcata</name>
    <dbReference type="NCBI Taxonomy" id="5364"/>
    <lineage>
        <taxon>Eukaryota</taxon>
        <taxon>Fungi</taxon>
        <taxon>Dikarya</taxon>
        <taxon>Basidiomycota</taxon>
        <taxon>Agaricomycotina</taxon>
        <taxon>Agaricomycetes</taxon>
        <taxon>Gloeophyllales</taxon>
        <taxon>Gloeophyllaceae</taxon>
        <taxon>Heliocybe</taxon>
    </lineage>
</organism>
<feature type="chain" id="PRO_5023036920" evidence="3">
    <location>
        <begin position="20"/>
        <end position="571"/>
    </location>
</feature>
<dbReference type="GO" id="GO:0071949">
    <property type="term" value="F:FAD binding"/>
    <property type="evidence" value="ECO:0007669"/>
    <property type="project" value="InterPro"/>
</dbReference>
<evidence type="ECO:0000313" key="5">
    <source>
        <dbReference type="EMBL" id="TFK57070.1"/>
    </source>
</evidence>
<dbReference type="Pfam" id="PF08031">
    <property type="entry name" value="BBE"/>
    <property type="match status" value="1"/>
</dbReference>
<dbReference type="OrthoDB" id="9983560at2759"/>
<evidence type="ECO:0000256" key="1">
    <source>
        <dbReference type="ARBA" id="ARBA00005466"/>
    </source>
</evidence>
<dbReference type="SUPFAM" id="SSF56176">
    <property type="entry name" value="FAD-binding/transporter-associated domain-like"/>
    <property type="match status" value="1"/>
</dbReference>
<dbReference type="InterPro" id="IPR050432">
    <property type="entry name" value="FAD-linked_Oxidoreductases_BP"/>
</dbReference>
<dbReference type="PROSITE" id="PS51257">
    <property type="entry name" value="PROKAR_LIPOPROTEIN"/>
    <property type="match status" value="1"/>
</dbReference>
<dbReference type="InterPro" id="IPR036318">
    <property type="entry name" value="FAD-bd_PCMH-like_sf"/>
</dbReference>
<protein>
    <submittedName>
        <fullName evidence="5">FAD-binding domain-containing protein</fullName>
    </submittedName>
</protein>
<gene>
    <name evidence="5" type="ORF">OE88DRAFT_1709471</name>
</gene>
<evidence type="ECO:0000256" key="3">
    <source>
        <dbReference type="SAM" id="SignalP"/>
    </source>
</evidence>
<comment type="similarity">
    <text evidence="1">Belongs to the oxygen-dependent FAD-linked oxidoreductase family.</text>
</comment>
<accession>A0A5C3NIG2</accession>
<feature type="signal peptide" evidence="3">
    <location>
        <begin position="1"/>
        <end position="19"/>
    </location>
</feature>
<keyword evidence="2" id="KW-0560">Oxidoreductase</keyword>
<evidence type="ECO:0000313" key="6">
    <source>
        <dbReference type="Proteomes" id="UP000305948"/>
    </source>
</evidence>
<dbReference type="InterPro" id="IPR006094">
    <property type="entry name" value="Oxid_FAD_bind_N"/>
</dbReference>
<dbReference type="PANTHER" id="PTHR13878:SF91">
    <property type="entry name" value="FAD BINDING DOMAIN PROTEIN (AFU_ORTHOLOGUE AFUA_6G12070)-RELATED"/>
    <property type="match status" value="1"/>
</dbReference>
<dbReference type="AlphaFoldDB" id="A0A5C3NIG2"/>
<name>A0A5C3NIG2_9AGAM</name>
<dbReference type="Gene3D" id="3.30.465.10">
    <property type="match status" value="2"/>
</dbReference>
<dbReference type="InterPro" id="IPR016169">
    <property type="entry name" value="FAD-bd_PCMH_sub2"/>
</dbReference>
<keyword evidence="3" id="KW-0732">Signal</keyword>
<dbReference type="InterPro" id="IPR016166">
    <property type="entry name" value="FAD-bd_PCMH"/>
</dbReference>
<evidence type="ECO:0000256" key="2">
    <source>
        <dbReference type="ARBA" id="ARBA00023002"/>
    </source>
</evidence>
<dbReference type="GO" id="GO:0016491">
    <property type="term" value="F:oxidoreductase activity"/>
    <property type="evidence" value="ECO:0007669"/>
    <property type="project" value="UniProtKB-KW"/>
</dbReference>
<dbReference type="Proteomes" id="UP000305948">
    <property type="component" value="Unassembled WGS sequence"/>
</dbReference>
<proteinExistence type="inferred from homology"/>
<dbReference type="PANTHER" id="PTHR13878">
    <property type="entry name" value="GULONOLACTONE OXIDASE"/>
    <property type="match status" value="1"/>
</dbReference>
<dbReference type="EMBL" id="ML213503">
    <property type="protein sequence ID" value="TFK57070.1"/>
    <property type="molecule type" value="Genomic_DNA"/>
</dbReference>
<keyword evidence="6" id="KW-1185">Reference proteome</keyword>
<reference evidence="5 6" key="1">
    <citation type="journal article" date="2019" name="Nat. Ecol. Evol.">
        <title>Megaphylogeny resolves global patterns of mushroom evolution.</title>
        <authorList>
            <person name="Varga T."/>
            <person name="Krizsan K."/>
            <person name="Foldi C."/>
            <person name="Dima B."/>
            <person name="Sanchez-Garcia M."/>
            <person name="Sanchez-Ramirez S."/>
            <person name="Szollosi G.J."/>
            <person name="Szarkandi J.G."/>
            <person name="Papp V."/>
            <person name="Albert L."/>
            <person name="Andreopoulos W."/>
            <person name="Angelini C."/>
            <person name="Antonin V."/>
            <person name="Barry K.W."/>
            <person name="Bougher N.L."/>
            <person name="Buchanan P."/>
            <person name="Buyck B."/>
            <person name="Bense V."/>
            <person name="Catcheside P."/>
            <person name="Chovatia M."/>
            <person name="Cooper J."/>
            <person name="Damon W."/>
            <person name="Desjardin D."/>
            <person name="Finy P."/>
            <person name="Geml J."/>
            <person name="Haridas S."/>
            <person name="Hughes K."/>
            <person name="Justo A."/>
            <person name="Karasinski D."/>
            <person name="Kautmanova I."/>
            <person name="Kiss B."/>
            <person name="Kocsube S."/>
            <person name="Kotiranta H."/>
            <person name="LaButti K.M."/>
            <person name="Lechner B.E."/>
            <person name="Liimatainen K."/>
            <person name="Lipzen A."/>
            <person name="Lukacs Z."/>
            <person name="Mihaltcheva S."/>
            <person name="Morgado L.N."/>
            <person name="Niskanen T."/>
            <person name="Noordeloos M.E."/>
            <person name="Ohm R.A."/>
            <person name="Ortiz-Santana B."/>
            <person name="Ovrebo C."/>
            <person name="Racz N."/>
            <person name="Riley R."/>
            <person name="Savchenko A."/>
            <person name="Shiryaev A."/>
            <person name="Soop K."/>
            <person name="Spirin V."/>
            <person name="Szebenyi C."/>
            <person name="Tomsovsky M."/>
            <person name="Tulloss R.E."/>
            <person name="Uehling J."/>
            <person name="Grigoriev I.V."/>
            <person name="Vagvolgyi C."/>
            <person name="Papp T."/>
            <person name="Martin F.M."/>
            <person name="Miettinen O."/>
            <person name="Hibbett D.S."/>
            <person name="Nagy L.G."/>
        </authorList>
    </citation>
    <scope>NUCLEOTIDE SEQUENCE [LARGE SCALE GENOMIC DNA]</scope>
    <source>
        <strain evidence="5 6">OMC1185</strain>
    </source>
</reference>
<evidence type="ECO:0000259" key="4">
    <source>
        <dbReference type="PROSITE" id="PS51387"/>
    </source>
</evidence>
<dbReference type="InterPro" id="IPR012951">
    <property type="entry name" value="BBE"/>
</dbReference>
<dbReference type="Pfam" id="PF01565">
    <property type="entry name" value="FAD_binding_4"/>
    <property type="match status" value="1"/>
</dbReference>
<feature type="domain" description="FAD-binding PCMH-type" evidence="4">
    <location>
        <begin position="117"/>
        <end position="302"/>
    </location>
</feature>